<comment type="caution">
    <text evidence="3">The sequence shown here is derived from an EMBL/GenBank/DDBJ whole genome shotgun (WGS) entry which is preliminary data.</text>
</comment>
<organism evidence="3 4">
    <name type="scientific">Promicromonospora kroppenstedtii</name>
    <dbReference type="NCBI Taxonomy" id="440482"/>
    <lineage>
        <taxon>Bacteria</taxon>
        <taxon>Bacillati</taxon>
        <taxon>Actinomycetota</taxon>
        <taxon>Actinomycetes</taxon>
        <taxon>Micrococcales</taxon>
        <taxon>Promicromonosporaceae</taxon>
        <taxon>Promicromonospora</taxon>
    </lineage>
</organism>
<evidence type="ECO:0000313" key="3">
    <source>
        <dbReference type="EMBL" id="MFI2488512.1"/>
    </source>
</evidence>
<protein>
    <submittedName>
        <fullName evidence="3">Uncharacterized protein</fullName>
    </submittedName>
</protein>
<sequence>MTDATDGVQNSPTVANKSAGPITLGLGGLILGMLLLTLGPGIAAGTAVVLGIMAILVGLVFLLDGVHKLVQNIDNATQAILDQRR</sequence>
<evidence type="ECO:0000313" key="4">
    <source>
        <dbReference type="Proteomes" id="UP001611580"/>
    </source>
</evidence>
<keyword evidence="2" id="KW-1133">Transmembrane helix</keyword>
<gene>
    <name evidence="3" type="ORF">ACH47X_16480</name>
</gene>
<dbReference type="RefSeq" id="WP_397405659.1">
    <property type="nucleotide sequence ID" value="NZ_JBIRYI010000010.1"/>
</dbReference>
<keyword evidence="2" id="KW-0472">Membrane</keyword>
<accession>A0ABW7XLY2</accession>
<keyword evidence="4" id="KW-1185">Reference proteome</keyword>
<name>A0ABW7XLY2_9MICO</name>
<proteinExistence type="predicted"/>
<feature type="region of interest" description="Disordered" evidence="1">
    <location>
        <begin position="1"/>
        <end position="20"/>
    </location>
</feature>
<feature type="transmembrane region" description="Helical" evidence="2">
    <location>
        <begin position="42"/>
        <end position="63"/>
    </location>
</feature>
<keyword evidence="2" id="KW-0812">Transmembrane</keyword>
<feature type="compositionally biased region" description="Polar residues" evidence="1">
    <location>
        <begin position="7"/>
        <end position="16"/>
    </location>
</feature>
<dbReference type="EMBL" id="JBIRYI010000010">
    <property type="protein sequence ID" value="MFI2488512.1"/>
    <property type="molecule type" value="Genomic_DNA"/>
</dbReference>
<feature type="transmembrane region" description="Helical" evidence="2">
    <location>
        <begin position="19"/>
        <end position="36"/>
    </location>
</feature>
<dbReference type="Proteomes" id="UP001611580">
    <property type="component" value="Unassembled WGS sequence"/>
</dbReference>
<evidence type="ECO:0000256" key="2">
    <source>
        <dbReference type="SAM" id="Phobius"/>
    </source>
</evidence>
<reference evidence="3 4" key="1">
    <citation type="submission" date="2024-10" db="EMBL/GenBank/DDBJ databases">
        <title>The Natural Products Discovery Center: Release of the First 8490 Sequenced Strains for Exploring Actinobacteria Biosynthetic Diversity.</title>
        <authorList>
            <person name="Kalkreuter E."/>
            <person name="Kautsar S.A."/>
            <person name="Yang D."/>
            <person name="Bader C.D."/>
            <person name="Teijaro C.N."/>
            <person name="Fluegel L."/>
            <person name="Davis C.M."/>
            <person name="Simpson J.R."/>
            <person name="Lauterbach L."/>
            <person name="Steele A.D."/>
            <person name="Gui C."/>
            <person name="Meng S."/>
            <person name="Li G."/>
            <person name="Viehrig K."/>
            <person name="Ye F."/>
            <person name="Su P."/>
            <person name="Kiefer A.F."/>
            <person name="Nichols A."/>
            <person name="Cepeda A.J."/>
            <person name="Yan W."/>
            <person name="Fan B."/>
            <person name="Jiang Y."/>
            <person name="Adhikari A."/>
            <person name="Zheng C.-J."/>
            <person name="Schuster L."/>
            <person name="Cowan T.M."/>
            <person name="Smanski M.J."/>
            <person name="Chevrette M.G."/>
            <person name="De Carvalho L.P.S."/>
            <person name="Shen B."/>
        </authorList>
    </citation>
    <scope>NUCLEOTIDE SEQUENCE [LARGE SCALE GENOMIC DNA]</scope>
    <source>
        <strain evidence="3 4">NPDC019481</strain>
    </source>
</reference>
<evidence type="ECO:0000256" key="1">
    <source>
        <dbReference type="SAM" id="MobiDB-lite"/>
    </source>
</evidence>